<dbReference type="GO" id="GO:0003951">
    <property type="term" value="F:NAD+ kinase activity"/>
    <property type="evidence" value="ECO:0007669"/>
    <property type="project" value="InterPro"/>
</dbReference>
<keyword evidence="3 6" id="KW-0418">Kinase</keyword>
<evidence type="ECO:0000256" key="3">
    <source>
        <dbReference type="ARBA" id="ARBA00022777"/>
    </source>
</evidence>
<comment type="caution">
    <text evidence="6">The sequence shown here is derived from an EMBL/GenBank/DDBJ whole genome shotgun (WGS) entry which is preliminary data.</text>
</comment>
<dbReference type="STRING" id="1198029.A0A1U7LST9"/>
<evidence type="ECO:0000313" key="6">
    <source>
        <dbReference type="EMBL" id="OLL25735.1"/>
    </source>
</evidence>
<keyword evidence="5" id="KW-0520">NAD</keyword>
<dbReference type="FunFam" id="3.40.50.10330:FF:000025">
    <property type="entry name" value="NAD+ kinase Utr1"/>
    <property type="match status" value="1"/>
</dbReference>
<protein>
    <submittedName>
        <fullName evidence="6">NAD(+) kinase</fullName>
    </submittedName>
</protein>
<evidence type="ECO:0000256" key="4">
    <source>
        <dbReference type="ARBA" id="ARBA00022857"/>
    </source>
</evidence>
<dbReference type="Pfam" id="PF20143">
    <property type="entry name" value="NAD_kinase_C"/>
    <property type="match status" value="1"/>
</dbReference>
<evidence type="ECO:0000256" key="2">
    <source>
        <dbReference type="ARBA" id="ARBA00022679"/>
    </source>
</evidence>
<dbReference type="Gene3D" id="3.40.50.10330">
    <property type="entry name" value="Probable inorganic polyphosphate/atp-NAD kinase, domain 1"/>
    <property type="match status" value="1"/>
</dbReference>
<dbReference type="Gene3D" id="2.60.200.30">
    <property type="entry name" value="Probable inorganic polyphosphate/atp-NAD kinase, domain 2"/>
    <property type="match status" value="1"/>
</dbReference>
<keyword evidence="2" id="KW-0808">Transferase</keyword>
<proteinExistence type="inferred from homology"/>
<keyword evidence="4" id="KW-0521">NADP</keyword>
<evidence type="ECO:0000256" key="5">
    <source>
        <dbReference type="ARBA" id="ARBA00023027"/>
    </source>
</evidence>
<dbReference type="PANTHER" id="PTHR20275:SF0">
    <property type="entry name" value="NAD KINASE"/>
    <property type="match status" value="1"/>
</dbReference>
<dbReference type="InterPro" id="IPR002504">
    <property type="entry name" value="NADK"/>
</dbReference>
<dbReference type="InterPro" id="IPR016064">
    <property type="entry name" value="NAD/diacylglycerol_kinase_sf"/>
</dbReference>
<keyword evidence="7" id="KW-1185">Reference proteome</keyword>
<dbReference type="HAMAP" id="MF_00361">
    <property type="entry name" value="NAD_kinase"/>
    <property type="match status" value="1"/>
</dbReference>
<reference evidence="6 7" key="1">
    <citation type="submission" date="2016-04" db="EMBL/GenBank/DDBJ databases">
        <title>Evolutionary innovation and constraint leading to complex multicellularity in the Ascomycota.</title>
        <authorList>
            <person name="Cisse O."/>
            <person name="Nguyen A."/>
            <person name="Hewitt D.A."/>
            <person name="Jedd G."/>
            <person name="Stajich J.E."/>
        </authorList>
    </citation>
    <scope>NUCLEOTIDE SEQUENCE [LARGE SCALE GENOMIC DNA]</scope>
    <source>
        <strain evidence="6 7">DAH-3</strain>
    </source>
</reference>
<dbReference type="PANTHER" id="PTHR20275">
    <property type="entry name" value="NAD KINASE"/>
    <property type="match status" value="1"/>
</dbReference>
<dbReference type="GO" id="GO:0019674">
    <property type="term" value="P:NAD+ metabolic process"/>
    <property type="evidence" value="ECO:0007669"/>
    <property type="project" value="InterPro"/>
</dbReference>
<dbReference type="EMBL" id="LXFE01000324">
    <property type="protein sequence ID" value="OLL25735.1"/>
    <property type="molecule type" value="Genomic_DNA"/>
</dbReference>
<sequence>MDMENLKLPCYFHERFDNLVEIDKILEEMPAEELNSHWQVQTAAGVREVPKQIARKTVTIMKTKNILIVTKARDNDLITITQELALWLLETPRYDRDIGVCVYVDEQLRNSRRFDADGIIQKDQRFARMLNYWTPELCWSNPDLFDLVVTLGGDGTVLYTSWLFQRIVPPVLSFAYGSLGFLTNFDYHDWTNILDEALNNGIKVNLRMRHAVQRAEQDTVNESEQYEVLNEVVIDRGPSPFISSLDLFGDDHLLTIVQADGLILSTPTGSTAYSLSAGGSLVHPEIPATLVTPICPHTLSFRPMLLPDSMVLRVSVPKESRSKSYASFDGRCRVPLRQGDYVTVRASQFPYRQVVQSRNEWIDSISRTLSWNVRDKQKAFTQTISQEEDWDIYDSGMGTSVENNSDRGESPIFVRAAGLRP</sequence>
<evidence type="ECO:0000313" key="7">
    <source>
        <dbReference type="Proteomes" id="UP000186594"/>
    </source>
</evidence>
<evidence type="ECO:0000256" key="1">
    <source>
        <dbReference type="ARBA" id="ARBA00010995"/>
    </source>
</evidence>
<dbReference type="FunFam" id="2.60.200.30:FF:000005">
    <property type="entry name" value="NAD+ kinase Utr1"/>
    <property type="match status" value="1"/>
</dbReference>
<comment type="similarity">
    <text evidence="1">Belongs to the NAD kinase family.</text>
</comment>
<dbReference type="SUPFAM" id="SSF111331">
    <property type="entry name" value="NAD kinase/diacylglycerol kinase-like"/>
    <property type="match status" value="1"/>
</dbReference>
<dbReference type="OMA" id="MRMRLCC"/>
<dbReference type="InterPro" id="IPR017438">
    <property type="entry name" value="ATP-NAD_kinase_N"/>
</dbReference>
<dbReference type="GO" id="GO:0006741">
    <property type="term" value="P:NADP+ biosynthetic process"/>
    <property type="evidence" value="ECO:0007669"/>
    <property type="project" value="InterPro"/>
</dbReference>
<gene>
    <name evidence="6" type="ORF">NEOLI_002876</name>
</gene>
<name>A0A1U7LST9_NEOID</name>
<dbReference type="Pfam" id="PF01513">
    <property type="entry name" value="NAD_kinase"/>
    <property type="match status" value="1"/>
</dbReference>
<accession>A0A1U7LST9</accession>
<dbReference type="Proteomes" id="UP000186594">
    <property type="component" value="Unassembled WGS sequence"/>
</dbReference>
<dbReference type="OrthoDB" id="24581at2759"/>
<dbReference type="AlphaFoldDB" id="A0A1U7LST9"/>
<organism evidence="6 7">
    <name type="scientific">Neolecta irregularis (strain DAH-3)</name>
    <dbReference type="NCBI Taxonomy" id="1198029"/>
    <lineage>
        <taxon>Eukaryota</taxon>
        <taxon>Fungi</taxon>
        <taxon>Dikarya</taxon>
        <taxon>Ascomycota</taxon>
        <taxon>Taphrinomycotina</taxon>
        <taxon>Neolectales</taxon>
        <taxon>Neolectaceae</taxon>
        <taxon>Neolecta</taxon>
    </lineage>
</organism>
<dbReference type="InterPro" id="IPR017437">
    <property type="entry name" value="ATP-NAD_kinase_PpnK-typ_C"/>
</dbReference>